<keyword evidence="2" id="KW-0812">Transmembrane</keyword>
<organism evidence="3 4">
    <name type="scientific">Portunus trituberculatus</name>
    <name type="common">Swimming crab</name>
    <name type="synonym">Neptunus trituberculatus</name>
    <dbReference type="NCBI Taxonomy" id="210409"/>
    <lineage>
        <taxon>Eukaryota</taxon>
        <taxon>Metazoa</taxon>
        <taxon>Ecdysozoa</taxon>
        <taxon>Arthropoda</taxon>
        <taxon>Crustacea</taxon>
        <taxon>Multicrustacea</taxon>
        <taxon>Malacostraca</taxon>
        <taxon>Eumalacostraca</taxon>
        <taxon>Eucarida</taxon>
        <taxon>Decapoda</taxon>
        <taxon>Pleocyemata</taxon>
        <taxon>Brachyura</taxon>
        <taxon>Eubrachyura</taxon>
        <taxon>Portunoidea</taxon>
        <taxon>Portunidae</taxon>
        <taxon>Portuninae</taxon>
        <taxon>Portunus</taxon>
    </lineage>
</organism>
<accession>A0A5B7J3Z2</accession>
<keyword evidence="2" id="KW-1133">Transmembrane helix</keyword>
<dbReference type="Proteomes" id="UP000324222">
    <property type="component" value="Unassembled WGS sequence"/>
</dbReference>
<evidence type="ECO:0000313" key="3">
    <source>
        <dbReference type="EMBL" id="MPC92561.1"/>
    </source>
</evidence>
<comment type="caution">
    <text evidence="3">The sequence shown here is derived from an EMBL/GenBank/DDBJ whole genome shotgun (WGS) entry which is preliminary data.</text>
</comment>
<feature type="transmembrane region" description="Helical" evidence="2">
    <location>
        <begin position="6"/>
        <end position="23"/>
    </location>
</feature>
<evidence type="ECO:0000313" key="4">
    <source>
        <dbReference type="Proteomes" id="UP000324222"/>
    </source>
</evidence>
<keyword evidence="2" id="KW-0472">Membrane</keyword>
<name>A0A5B7J3Z2_PORTR</name>
<proteinExistence type="predicted"/>
<sequence length="63" mass="7297">MAFWLAFLPIVFVYGSVVITWVLRRVFGRRRYVTQATQASQESQYLNPRSEVSVGEGDKQKTE</sequence>
<protein>
    <submittedName>
        <fullName evidence="3">Uncharacterized protein</fullName>
    </submittedName>
</protein>
<evidence type="ECO:0000256" key="1">
    <source>
        <dbReference type="SAM" id="MobiDB-lite"/>
    </source>
</evidence>
<evidence type="ECO:0000256" key="2">
    <source>
        <dbReference type="SAM" id="Phobius"/>
    </source>
</evidence>
<dbReference type="AlphaFoldDB" id="A0A5B7J3Z2"/>
<dbReference type="EMBL" id="VSRR010091699">
    <property type="protein sequence ID" value="MPC92561.1"/>
    <property type="molecule type" value="Genomic_DNA"/>
</dbReference>
<keyword evidence="4" id="KW-1185">Reference proteome</keyword>
<reference evidence="3 4" key="1">
    <citation type="submission" date="2019-05" db="EMBL/GenBank/DDBJ databases">
        <title>Another draft genome of Portunus trituberculatus and its Hox gene families provides insights of decapod evolution.</title>
        <authorList>
            <person name="Jeong J.-H."/>
            <person name="Song I."/>
            <person name="Kim S."/>
            <person name="Choi T."/>
            <person name="Kim D."/>
            <person name="Ryu S."/>
            <person name="Kim W."/>
        </authorList>
    </citation>
    <scope>NUCLEOTIDE SEQUENCE [LARGE SCALE GENOMIC DNA]</scope>
    <source>
        <tissue evidence="3">Muscle</tissue>
    </source>
</reference>
<feature type="region of interest" description="Disordered" evidence="1">
    <location>
        <begin position="40"/>
        <end position="63"/>
    </location>
</feature>
<gene>
    <name evidence="3" type="ORF">E2C01_087656</name>
</gene>